<evidence type="ECO:0000256" key="3">
    <source>
        <dbReference type="ARBA" id="ARBA00022737"/>
    </source>
</evidence>
<keyword evidence="3" id="KW-0677">Repeat</keyword>
<dbReference type="SUPFAM" id="SSF57716">
    <property type="entry name" value="Glucocorticoid receptor-like (DNA-binding domain)"/>
    <property type="match status" value="1"/>
</dbReference>
<evidence type="ECO:0000259" key="13">
    <source>
        <dbReference type="PROSITE" id="PS51915"/>
    </source>
</evidence>
<dbReference type="Pfam" id="PF07776">
    <property type="entry name" value="zf-AD"/>
    <property type="match status" value="1"/>
</dbReference>
<dbReference type="SMART" id="SM00355">
    <property type="entry name" value="ZnF_C2H2"/>
    <property type="match status" value="12"/>
</dbReference>
<dbReference type="FunFam" id="3.30.160.60:FF:000110">
    <property type="entry name" value="Zinc finger protein-like"/>
    <property type="match status" value="1"/>
</dbReference>
<dbReference type="Proteomes" id="UP001652626">
    <property type="component" value="Chromosome 2"/>
</dbReference>
<gene>
    <name evidence="15" type="primary">LOC113398958</name>
</gene>
<evidence type="ECO:0000256" key="10">
    <source>
        <dbReference type="PROSITE-ProRule" id="PRU01263"/>
    </source>
</evidence>
<name>A0A8B8I9L9_VANTA</name>
<evidence type="ECO:0000256" key="11">
    <source>
        <dbReference type="SAM" id="MobiDB-lite"/>
    </source>
</evidence>
<organism evidence="14 15">
    <name type="scientific">Vanessa tameamea</name>
    <name type="common">Kamehameha butterfly</name>
    <dbReference type="NCBI Taxonomy" id="334116"/>
    <lineage>
        <taxon>Eukaryota</taxon>
        <taxon>Metazoa</taxon>
        <taxon>Ecdysozoa</taxon>
        <taxon>Arthropoda</taxon>
        <taxon>Hexapoda</taxon>
        <taxon>Insecta</taxon>
        <taxon>Pterygota</taxon>
        <taxon>Neoptera</taxon>
        <taxon>Endopterygota</taxon>
        <taxon>Lepidoptera</taxon>
        <taxon>Glossata</taxon>
        <taxon>Ditrysia</taxon>
        <taxon>Papilionoidea</taxon>
        <taxon>Nymphalidae</taxon>
        <taxon>Nymphalinae</taxon>
        <taxon>Vanessa</taxon>
    </lineage>
</organism>
<keyword evidence="5 10" id="KW-0862">Zinc</keyword>
<keyword evidence="4 9" id="KW-0863">Zinc-finger</keyword>
<feature type="binding site" evidence="10">
    <location>
        <position position="58"/>
    </location>
    <ligand>
        <name>Zn(2+)</name>
        <dbReference type="ChEBI" id="CHEBI:29105"/>
    </ligand>
</feature>
<dbReference type="GeneID" id="113398958"/>
<dbReference type="PROSITE" id="PS00028">
    <property type="entry name" value="ZINC_FINGER_C2H2_1"/>
    <property type="match status" value="9"/>
</dbReference>
<feature type="domain" description="C2H2-type" evidence="12">
    <location>
        <begin position="515"/>
        <end position="542"/>
    </location>
</feature>
<dbReference type="PROSITE" id="PS50157">
    <property type="entry name" value="ZINC_FINGER_C2H2_2"/>
    <property type="match status" value="7"/>
</dbReference>
<dbReference type="GO" id="GO:0001227">
    <property type="term" value="F:DNA-binding transcription repressor activity, RNA polymerase II-specific"/>
    <property type="evidence" value="ECO:0007669"/>
    <property type="project" value="TreeGrafter"/>
</dbReference>
<evidence type="ECO:0000256" key="1">
    <source>
        <dbReference type="ARBA" id="ARBA00004123"/>
    </source>
</evidence>
<keyword evidence="8" id="KW-0539">Nucleus</keyword>
<dbReference type="PANTHER" id="PTHR24399">
    <property type="entry name" value="ZINC FINGER AND BTB DOMAIN-CONTAINING"/>
    <property type="match status" value="1"/>
</dbReference>
<evidence type="ECO:0000256" key="5">
    <source>
        <dbReference type="ARBA" id="ARBA00022833"/>
    </source>
</evidence>
<dbReference type="GO" id="GO:0008270">
    <property type="term" value="F:zinc ion binding"/>
    <property type="evidence" value="ECO:0007669"/>
    <property type="project" value="UniProtKB-UniRule"/>
</dbReference>
<dbReference type="OrthoDB" id="6077919at2759"/>
<accession>A0A8B8I9L9</accession>
<sequence>MKMALNIKELCRLCAKKDEFSKDLKDENNKNILKMIQDFMQIPVAEHDDLPTKVCLNCEEKMVTFQLFVLECFKVQETLRKMYLDTCEKYTIKLEEDIGIDFNIPPIKSEVKHELTADDLVSAINNDESMSGFEAEDYDNDNKNDSDDDDDEDMSDAMTLATLKELKAKKTKRKVLSETEEIELKKILKKSNLNIRDFVKLECSVCEEAVKTWSGLRVHYAKIHKSKPVLFCVCGFIIRSKSVLYKHVSDHRIESRKLKKDTEESESDKQNENKYSSLNVTDFVNFTCSTCQKQCKSWYNLKSHSEREHKITPVVNCICGITLKSKSVLYKHVQDHKNPNVICCDKCPRITKTIAAMNKHKMRHVPKSERKFCCSSCDKIFTSKDSLKSHMRVHIPIEERKIYSCEICELKFTTPSAATSHKRVVHDKIKSYVCDLCGYACGTNGELRQHRAIHSDDKPFVCRKCSKPFKTYSNLKTHMDTHEDTSYACYVCNRVLNSRRTLRKHLLVHEDKCRHVCSYCNKAFKRRQTLKVHMYTHTGDKPLTCKWCDERFSYASTLRSHRLRCHPDKMTVQYCSYNTHVTMQEGYLKNDAVPAKADVEAL</sequence>
<dbReference type="Pfam" id="PF00096">
    <property type="entry name" value="zf-C2H2"/>
    <property type="match status" value="4"/>
</dbReference>
<dbReference type="SUPFAM" id="SSF57667">
    <property type="entry name" value="beta-beta-alpha zinc fingers"/>
    <property type="match status" value="3"/>
</dbReference>
<reference evidence="14" key="1">
    <citation type="submission" date="2025-05" db="UniProtKB">
        <authorList>
            <consortium name="RefSeq"/>
        </authorList>
    </citation>
    <scope>NUCLEOTIDE SEQUENCE [LARGE SCALE GENOMIC DNA]</scope>
</reference>
<feature type="binding site" evidence="10">
    <location>
        <position position="55"/>
    </location>
    <ligand>
        <name>Zn(2+)</name>
        <dbReference type="ChEBI" id="CHEBI:29105"/>
    </ligand>
</feature>
<evidence type="ECO:0000313" key="14">
    <source>
        <dbReference type="Proteomes" id="UP001652626"/>
    </source>
</evidence>
<dbReference type="Pfam" id="PF13894">
    <property type="entry name" value="zf-C2H2_4"/>
    <property type="match status" value="1"/>
</dbReference>
<dbReference type="FunFam" id="3.30.160.60:FF:000145">
    <property type="entry name" value="Zinc finger protein 574"/>
    <property type="match status" value="1"/>
</dbReference>
<dbReference type="GO" id="GO:0005654">
    <property type="term" value="C:nucleoplasm"/>
    <property type="evidence" value="ECO:0007669"/>
    <property type="project" value="TreeGrafter"/>
</dbReference>
<evidence type="ECO:0000256" key="7">
    <source>
        <dbReference type="ARBA" id="ARBA00023163"/>
    </source>
</evidence>
<dbReference type="AlphaFoldDB" id="A0A8B8I9L9"/>
<dbReference type="PROSITE" id="PS51915">
    <property type="entry name" value="ZAD"/>
    <property type="match status" value="1"/>
</dbReference>
<feature type="domain" description="ZAD" evidence="13">
    <location>
        <begin position="9"/>
        <end position="82"/>
    </location>
</feature>
<dbReference type="Gene3D" id="3.30.160.60">
    <property type="entry name" value="Classic Zinc Finger"/>
    <property type="match status" value="7"/>
</dbReference>
<keyword evidence="6" id="KW-0805">Transcription regulation</keyword>
<keyword evidence="2 10" id="KW-0479">Metal-binding</keyword>
<dbReference type="FunFam" id="3.30.160.60:FF:000202">
    <property type="entry name" value="Zinc finger protein 574"/>
    <property type="match status" value="1"/>
</dbReference>
<protein>
    <submittedName>
        <fullName evidence="15">Zinc finger protein 43-like</fullName>
    </submittedName>
</protein>
<dbReference type="InterPro" id="IPR036236">
    <property type="entry name" value="Znf_C2H2_sf"/>
</dbReference>
<evidence type="ECO:0000256" key="9">
    <source>
        <dbReference type="PROSITE-ProRule" id="PRU00042"/>
    </source>
</evidence>
<feature type="domain" description="C2H2-type" evidence="12">
    <location>
        <begin position="372"/>
        <end position="399"/>
    </location>
</feature>
<feature type="domain" description="C2H2-type" evidence="12">
    <location>
        <begin position="432"/>
        <end position="459"/>
    </location>
</feature>
<keyword evidence="14" id="KW-1185">Reference proteome</keyword>
<dbReference type="Pfam" id="PF12874">
    <property type="entry name" value="zf-met"/>
    <property type="match status" value="1"/>
</dbReference>
<dbReference type="OMA" id="DKCPRIT"/>
<reference evidence="15" key="2">
    <citation type="submission" date="2025-08" db="UniProtKB">
        <authorList>
            <consortium name="RefSeq"/>
        </authorList>
    </citation>
    <scope>IDENTIFICATION</scope>
    <source>
        <tissue evidence="15">Whole body</tissue>
    </source>
</reference>
<evidence type="ECO:0000313" key="15">
    <source>
        <dbReference type="RefSeq" id="XP_026493705.1"/>
    </source>
</evidence>
<feature type="domain" description="C2H2-type" evidence="12">
    <location>
        <begin position="460"/>
        <end position="487"/>
    </location>
</feature>
<proteinExistence type="predicted"/>
<feature type="binding site" evidence="10">
    <location>
        <position position="14"/>
    </location>
    <ligand>
        <name>Zn(2+)</name>
        <dbReference type="ChEBI" id="CHEBI:29105"/>
    </ligand>
</feature>
<dbReference type="GO" id="GO:0032502">
    <property type="term" value="P:developmental process"/>
    <property type="evidence" value="ECO:0007669"/>
    <property type="project" value="UniProtKB-ARBA"/>
</dbReference>
<feature type="domain" description="C2H2-type" evidence="12">
    <location>
        <begin position="403"/>
        <end position="431"/>
    </location>
</feature>
<evidence type="ECO:0000259" key="12">
    <source>
        <dbReference type="PROSITE" id="PS50157"/>
    </source>
</evidence>
<feature type="domain" description="C2H2-type" evidence="12">
    <location>
        <begin position="487"/>
        <end position="514"/>
    </location>
</feature>
<dbReference type="InterPro" id="IPR012934">
    <property type="entry name" value="Znf_AD"/>
</dbReference>
<keyword evidence="7" id="KW-0804">Transcription</keyword>
<dbReference type="RefSeq" id="XP_026493705.1">
    <property type="nucleotide sequence ID" value="XM_026637920.2"/>
</dbReference>
<dbReference type="GO" id="GO:0000978">
    <property type="term" value="F:RNA polymerase II cis-regulatory region sequence-specific DNA binding"/>
    <property type="evidence" value="ECO:0007669"/>
    <property type="project" value="TreeGrafter"/>
</dbReference>
<feature type="region of interest" description="Disordered" evidence="11">
    <location>
        <begin position="132"/>
        <end position="154"/>
    </location>
</feature>
<feature type="domain" description="C2H2-type" evidence="12">
    <location>
        <begin position="543"/>
        <end position="571"/>
    </location>
</feature>
<evidence type="ECO:0000256" key="4">
    <source>
        <dbReference type="ARBA" id="ARBA00022771"/>
    </source>
</evidence>
<dbReference type="PANTHER" id="PTHR24399:SF23">
    <property type="entry name" value="C2H2-TYPE DOMAIN-CONTAINING PROTEIN"/>
    <property type="match status" value="1"/>
</dbReference>
<dbReference type="Gene3D" id="3.40.1800.20">
    <property type="match status" value="1"/>
</dbReference>
<evidence type="ECO:0000256" key="8">
    <source>
        <dbReference type="ARBA" id="ARBA00023242"/>
    </source>
</evidence>
<evidence type="ECO:0000256" key="2">
    <source>
        <dbReference type="ARBA" id="ARBA00022723"/>
    </source>
</evidence>
<dbReference type="InterPro" id="IPR013087">
    <property type="entry name" value="Znf_C2H2_type"/>
</dbReference>
<feature type="binding site" evidence="10">
    <location>
        <position position="11"/>
    </location>
    <ligand>
        <name>Zn(2+)</name>
        <dbReference type="ChEBI" id="CHEBI:29105"/>
    </ligand>
</feature>
<dbReference type="SMART" id="SM00868">
    <property type="entry name" value="zf-AD"/>
    <property type="match status" value="1"/>
</dbReference>
<evidence type="ECO:0000256" key="6">
    <source>
        <dbReference type="ARBA" id="ARBA00023015"/>
    </source>
</evidence>
<comment type="subcellular location">
    <subcellularLocation>
        <location evidence="1">Nucleus</location>
    </subcellularLocation>
</comment>